<dbReference type="AlphaFoldDB" id="A0A8D8CJE6"/>
<accession>A0A8D8CJE6</accession>
<dbReference type="SUPFAM" id="SSF53098">
    <property type="entry name" value="Ribonuclease H-like"/>
    <property type="match status" value="1"/>
</dbReference>
<name>A0A8D8CJE6_CULPI</name>
<keyword evidence="7" id="KW-0539">Nucleus</keyword>
<dbReference type="EMBL" id="HBUE01129437">
    <property type="protein sequence ID" value="CAG6495653.1"/>
    <property type="molecule type" value="Transcribed_RNA"/>
</dbReference>
<dbReference type="Gene3D" id="3.30.420.10">
    <property type="entry name" value="Ribonuclease H-like superfamily/Ribonuclease H"/>
    <property type="match status" value="1"/>
</dbReference>
<sequence>MVSEMEPGSGDANIENILNIRHLSIDNAENNFSKKTAAKSGRPRAKIFSTELTNCLALDCEFVGIGPHGKEHMLARVSIVNERAEVILDTYVKPQKAVIDYRTEISGIRPELMAEGQDYGAVRETVKLLLQGRILVGHALKNDLLVLNLRHPRNMTRDTSRYHPIARRIRALGTPSLKSLSKLILGEEIQIGTHDSVQDATATMKIYLIFQEEWEKSMRKSSTHRYRHR</sequence>
<dbReference type="InterPro" id="IPR036397">
    <property type="entry name" value="RNaseH_sf"/>
</dbReference>
<dbReference type="PANTHER" id="PTHR12801">
    <property type="entry name" value="RNA EXONUCLEASE REXO1 / RECO3 FAMILY MEMBER-RELATED"/>
    <property type="match status" value="1"/>
</dbReference>
<dbReference type="GO" id="GO:0005634">
    <property type="term" value="C:nucleus"/>
    <property type="evidence" value="ECO:0007669"/>
    <property type="project" value="UniProtKB-SubCell"/>
</dbReference>
<dbReference type="GO" id="GO:0008408">
    <property type="term" value="F:3'-5' exonuclease activity"/>
    <property type="evidence" value="ECO:0007669"/>
    <property type="project" value="InterPro"/>
</dbReference>
<keyword evidence="5" id="KW-0378">Hydrolase</keyword>
<evidence type="ECO:0000259" key="8">
    <source>
        <dbReference type="SMART" id="SM00479"/>
    </source>
</evidence>
<evidence type="ECO:0000256" key="5">
    <source>
        <dbReference type="ARBA" id="ARBA00022801"/>
    </source>
</evidence>
<keyword evidence="6 9" id="KW-0269">Exonuclease</keyword>
<proteinExistence type="inferred from homology"/>
<feature type="domain" description="Exonuclease" evidence="8">
    <location>
        <begin position="54"/>
        <end position="216"/>
    </location>
</feature>
<comment type="similarity">
    <text evidence="2">Belongs to the REXO4 family.</text>
</comment>
<evidence type="ECO:0000256" key="7">
    <source>
        <dbReference type="ARBA" id="ARBA00023242"/>
    </source>
</evidence>
<evidence type="ECO:0000256" key="4">
    <source>
        <dbReference type="ARBA" id="ARBA00022722"/>
    </source>
</evidence>
<comment type="subcellular location">
    <subcellularLocation>
        <location evidence="1">Nucleus</location>
    </subcellularLocation>
</comment>
<dbReference type="Pfam" id="PF00929">
    <property type="entry name" value="RNase_T"/>
    <property type="match status" value="1"/>
</dbReference>
<protein>
    <recommendedName>
        <fullName evidence="3">RNA exonuclease 4</fullName>
    </recommendedName>
</protein>
<reference evidence="9" key="1">
    <citation type="submission" date="2021-05" db="EMBL/GenBank/DDBJ databases">
        <authorList>
            <person name="Alioto T."/>
            <person name="Alioto T."/>
            <person name="Gomez Garrido J."/>
        </authorList>
    </citation>
    <scope>NUCLEOTIDE SEQUENCE</scope>
</reference>
<evidence type="ECO:0000256" key="3">
    <source>
        <dbReference type="ARBA" id="ARBA00016937"/>
    </source>
</evidence>
<dbReference type="InterPro" id="IPR013520">
    <property type="entry name" value="Ribonucl_H"/>
</dbReference>
<dbReference type="GO" id="GO:0006364">
    <property type="term" value="P:rRNA processing"/>
    <property type="evidence" value="ECO:0007669"/>
    <property type="project" value="InterPro"/>
</dbReference>
<dbReference type="EMBL" id="HBUE01129438">
    <property type="protein sequence ID" value="CAG6495654.1"/>
    <property type="molecule type" value="Transcribed_RNA"/>
</dbReference>
<evidence type="ECO:0000313" key="9">
    <source>
        <dbReference type="EMBL" id="CAG6495654.1"/>
    </source>
</evidence>
<evidence type="ECO:0000256" key="2">
    <source>
        <dbReference type="ARBA" id="ARBA00010489"/>
    </source>
</evidence>
<keyword evidence="4" id="KW-0540">Nuclease</keyword>
<dbReference type="SMART" id="SM00479">
    <property type="entry name" value="EXOIII"/>
    <property type="match status" value="1"/>
</dbReference>
<dbReference type="PANTHER" id="PTHR12801:SF158">
    <property type="entry name" value="RNA EXONUCLEASE 4"/>
    <property type="match status" value="1"/>
</dbReference>
<dbReference type="InterPro" id="IPR047021">
    <property type="entry name" value="REXO1/3/4-like"/>
</dbReference>
<evidence type="ECO:0000256" key="6">
    <source>
        <dbReference type="ARBA" id="ARBA00022839"/>
    </source>
</evidence>
<dbReference type="CDD" id="cd06144">
    <property type="entry name" value="REX4_like"/>
    <property type="match status" value="1"/>
</dbReference>
<dbReference type="FunFam" id="3.30.420.10:FF:000007">
    <property type="entry name" value="Interferon-stimulated exonuclease gene 20"/>
    <property type="match status" value="1"/>
</dbReference>
<dbReference type="InterPro" id="IPR037431">
    <property type="entry name" value="REX4_DEDDh_dom"/>
</dbReference>
<organism evidence="9">
    <name type="scientific">Culex pipiens</name>
    <name type="common">House mosquito</name>
    <dbReference type="NCBI Taxonomy" id="7175"/>
    <lineage>
        <taxon>Eukaryota</taxon>
        <taxon>Metazoa</taxon>
        <taxon>Ecdysozoa</taxon>
        <taxon>Arthropoda</taxon>
        <taxon>Hexapoda</taxon>
        <taxon>Insecta</taxon>
        <taxon>Pterygota</taxon>
        <taxon>Neoptera</taxon>
        <taxon>Endopterygota</taxon>
        <taxon>Diptera</taxon>
        <taxon>Nematocera</taxon>
        <taxon>Culicoidea</taxon>
        <taxon>Culicidae</taxon>
        <taxon>Culicinae</taxon>
        <taxon>Culicini</taxon>
        <taxon>Culex</taxon>
        <taxon>Culex</taxon>
    </lineage>
</organism>
<dbReference type="InterPro" id="IPR012337">
    <property type="entry name" value="RNaseH-like_sf"/>
</dbReference>
<dbReference type="GO" id="GO:0003676">
    <property type="term" value="F:nucleic acid binding"/>
    <property type="evidence" value="ECO:0007669"/>
    <property type="project" value="InterPro"/>
</dbReference>
<evidence type="ECO:0000256" key="1">
    <source>
        <dbReference type="ARBA" id="ARBA00004123"/>
    </source>
</evidence>